<accession>A0ABN7Q5V0</accession>
<evidence type="ECO:0000313" key="3">
    <source>
        <dbReference type="Proteomes" id="UP000672657"/>
    </source>
</evidence>
<dbReference type="SMART" id="SM00331">
    <property type="entry name" value="PP2C_SIG"/>
    <property type="match status" value="1"/>
</dbReference>
<reference evidence="2 3" key="1">
    <citation type="submission" date="2021-03" db="EMBL/GenBank/DDBJ databases">
        <authorList>
            <person name="Peeters C."/>
        </authorList>
    </citation>
    <scope>NUCLEOTIDE SEQUENCE [LARGE SCALE GENOMIC DNA]</scope>
    <source>
        <strain evidence="2 3">LMG 26411</strain>
    </source>
</reference>
<dbReference type="PROSITE" id="PS51746">
    <property type="entry name" value="PPM_2"/>
    <property type="match status" value="1"/>
</dbReference>
<keyword evidence="2" id="KW-0378">Hydrolase</keyword>
<dbReference type="InterPro" id="IPR036457">
    <property type="entry name" value="PPM-type-like_dom_sf"/>
</dbReference>
<dbReference type="SMART" id="SM00332">
    <property type="entry name" value="PP2Cc"/>
    <property type="match status" value="1"/>
</dbReference>
<dbReference type="RefSeq" id="WP_211955484.1">
    <property type="nucleotide sequence ID" value="NZ_CAJPVI010000029.1"/>
</dbReference>
<dbReference type="PANTHER" id="PTHR13832:SF827">
    <property type="entry name" value="PROTEIN PHOSPHATASE 1L"/>
    <property type="match status" value="1"/>
</dbReference>
<gene>
    <name evidence="2" type="primary">prpC_2</name>
    <name evidence="2" type="ORF">LMG26411_04504</name>
</gene>
<feature type="domain" description="PPM-type phosphatase" evidence="1">
    <location>
        <begin position="24"/>
        <end position="265"/>
    </location>
</feature>
<name>A0ABN7Q5V0_9BURK</name>
<dbReference type="Pfam" id="PF13672">
    <property type="entry name" value="PP2C_2"/>
    <property type="match status" value="1"/>
</dbReference>
<sequence>MNAPDASDDPTPLALPRVPRLRVACAMQSDTGCVRQHNEDAVGCMIPRDDDPLALAGALAVVADGMGGHAAGEVASHIALRSMLHVYYASAGPPPQALAAALVAANDAICERAGADPACKGMGTTCSVVAIVDDRAYVAHVGDSRIYLLRGTAFRQLTQDDSVVARMVRDGLLTEAEARRHPERHVLVRVLGTKEFRPAVAPRGMPLQHGDLLVLCTDGITDQIDDATLASVVRSHAPVDACTKLVELAREAGGADNATVAICSLQAEPLAAQPDPSIRTTRETRAH</sequence>
<dbReference type="EC" id="3.1.3.16" evidence="2"/>
<dbReference type="PANTHER" id="PTHR13832">
    <property type="entry name" value="PROTEIN PHOSPHATASE 2C"/>
    <property type="match status" value="1"/>
</dbReference>
<comment type="caution">
    <text evidence="2">The sequence shown here is derived from an EMBL/GenBank/DDBJ whole genome shotgun (WGS) entry which is preliminary data.</text>
</comment>
<evidence type="ECO:0000259" key="1">
    <source>
        <dbReference type="PROSITE" id="PS51746"/>
    </source>
</evidence>
<dbReference type="SUPFAM" id="SSF81606">
    <property type="entry name" value="PP2C-like"/>
    <property type="match status" value="1"/>
</dbReference>
<organism evidence="2 3">
    <name type="scientific">Cupriavidus numazuensis</name>
    <dbReference type="NCBI Taxonomy" id="221992"/>
    <lineage>
        <taxon>Bacteria</taxon>
        <taxon>Pseudomonadati</taxon>
        <taxon>Pseudomonadota</taxon>
        <taxon>Betaproteobacteria</taxon>
        <taxon>Burkholderiales</taxon>
        <taxon>Burkholderiaceae</taxon>
        <taxon>Cupriavidus</taxon>
    </lineage>
</organism>
<dbReference type="InterPro" id="IPR001932">
    <property type="entry name" value="PPM-type_phosphatase-like_dom"/>
</dbReference>
<dbReference type="InterPro" id="IPR015655">
    <property type="entry name" value="PP2C"/>
</dbReference>
<keyword evidence="3" id="KW-1185">Reference proteome</keyword>
<protein>
    <submittedName>
        <fullName evidence="2">Protein phosphatase PrpC</fullName>
        <ecNumber evidence="2">3.1.3.16</ecNumber>
    </submittedName>
</protein>
<dbReference type="Proteomes" id="UP000672657">
    <property type="component" value="Unassembled WGS sequence"/>
</dbReference>
<proteinExistence type="predicted"/>
<dbReference type="EMBL" id="CAJPVI010000029">
    <property type="protein sequence ID" value="CAG2153905.1"/>
    <property type="molecule type" value="Genomic_DNA"/>
</dbReference>
<dbReference type="Gene3D" id="3.60.40.10">
    <property type="entry name" value="PPM-type phosphatase domain"/>
    <property type="match status" value="1"/>
</dbReference>
<evidence type="ECO:0000313" key="2">
    <source>
        <dbReference type="EMBL" id="CAG2153905.1"/>
    </source>
</evidence>
<dbReference type="CDD" id="cd00143">
    <property type="entry name" value="PP2Cc"/>
    <property type="match status" value="1"/>
</dbReference>
<dbReference type="GO" id="GO:0004722">
    <property type="term" value="F:protein serine/threonine phosphatase activity"/>
    <property type="evidence" value="ECO:0007669"/>
    <property type="project" value="UniProtKB-EC"/>
</dbReference>